<dbReference type="InterPro" id="IPR019613">
    <property type="entry name" value="DUF4198"/>
</dbReference>
<dbReference type="AlphaFoldDB" id="A0A3A8GIA2"/>
<proteinExistence type="predicted"/>
<gene>
    <name evidence="2" type="ORF">D7V64_06540</name>
</gene>
<reference evidence="2 3" key="1">
    <citation type="submission" date="2018-09" db="EMBL/GenBank/DDBJ databases">
        <title>The draft genome of Acinetobacter spp. strains.</title>
        <authorList>
            <person name="Qin J."/>
            <person name="Feng Y."/>
            <person name="Zong Z."/>
        </authorList>
    </citation>
    <scope>NUCLEOTIDE SEQUENCE [LARGE SCALE GENOMIC DNA]</scope>
    <source>
        <strain evidence="2 3">WCHAc060002</strain>
    </source>
</reference>
<evidence type="ECO:0000313" key="2">
    <source>
        <dbReference type="EMBL" id="RKG53551.1"/>
    </source>
</evidence>
<evidence type="ECO:0000313" key="3">
    <source>
        <dbReference type="Proteomes" id="UP000281084"/>
    </source>
</evidence>
<feature type="chain" id="PRO_5017237475" evidence="1">
    <location>
        <begin position="23"/>
        <end position="277"/>
    </location>
</feature>
<dbReference type="EMBL" id="RAXZ01000006">
    <property type="protein sequence ID" value="RKG53551.1"/>
    <property type="molecule type" value="Genomic_DNA"/>
</dbReference>
<feature type="signal peptide" evidence="1">
    <location>
        <begin position="1"/>
        <end position="22"/>
    </location>
</feature>
<name>A0A3A8GIA2_9GAMM</name>
<protein>
    <submittedName>
        <fullName evidence="2">DUF4198 domain-containing protein</fullName>
    </submittedName>
</protein>
<dbReference type="RefSeq" id="WP_120367221.1">
    <property type="nucleotide sequence ID" value="NZ_RAXZ01000006.1"/>
</dbReference>
<evidence type="ECO:0000256" key="1">
    <source>
        <dbReference type="SAM" id="SignalP"/>
    </source>
</evidence>
<sequence>MHSFFKPWMFLSLGLLSTAGFAHYPYIAPLNYQTFNNYSAVVSGFYDNPFVSEIAIKNFKFHYHTPAGEKIEIADDAWAKTQTLSSFSLENKQDGTYRIRGVKQGSASRFALVDGQWKALIQAKRDEAKPLKANVVYQSDLKKNSKVKTVETQEIIETFISRRTVSDVSVKHVYEGFDVRFISHPNTLKVNQPIQLQVVDSAQGVKDVKASVLAQSYAFERTDRVYQTLQSDDKGHLNFVIKDQGQYLLTVDYQQPFTAKGDQLKRYKYTLAFNVVE</sequence>
<keyword evidence="1" id="KW-0732">Signal</keyword>
<organism evidence="2 3">
    <name type="scientific">Acinetobacter cumulans</name>
    <dbReference type="NCBI Taxonomy" id="2136182"/>
    <lineage>
        <taxon>Bacteria</taxon>
        <taxon>Pseudomonadati</taxon>
        <taxon>Pseudomonadota</taxon>
        <taxon>Gammaproteobacteria</taxon>
        <taxon>Moraxellales</taxon>
        <taxon>Moraxellaceae</taxon>
        <taxon>Acinetobacter</taxon>
    </lineage>
</organism>
<accession>A0A3A8GIA2</accession>
<dbReference type="Pfam" id="PF10670">
    <property type="entry name" value="DUF4198"/>
    <property type="match status" value="1"/>
</dbReference>
<comment type="caution">
    <text evidence="2">The sequence shown here is derived from an EMBL/GenBank/DDBJ whole genome shotgun (WGS) entry which is preliminary data.</text>
</comment>
<dbReference type="Proteomes" id="UP000281084">
    <property type="component" value="Unassembled WGS sequence"/>
</dbReference>